<keyword evidence="9" id="KW-1185">Reference proteome</keyword>
<feature type="region of interest" description="Disordered" evidence="6">
    <location>
        <begin position="1"/>
        <end position="21"/>
    </location>
</feature>
<evidence type="ECO:0000313" key="8">
    <source>
        <dbReference type="EMBL" id="MVQ51090.1"/>
    </source>
</evidence>
<dbReference type="InterPro" id="IPR006076">
    <property type="entry name" value="FAD-dep_OxRdtase"/>
</dbReference>
<dbReference type="SUPFAM" id="SSF50022">
    <property type="entry name" value="ISP domain"/>
    <property type="match status" value="1"/>
</dbReference>
<dbReference type="PANTHER" id="PTHR13847:SF274">
    <property type="entry name" value="RIESKE 2FE-2S IRON-SULFUR PROTEIN YHFW-RELATED"/>
    <property type="match status" value="1"/>
</dbReference>
<evidence type="ECO:0000256" key="6">
    <source>
        <dbReference type="SAM" id="MobiDB-lite"/>
    </source>
</evidence>
<dbReference type="PRINTS" id="PR00162">
    <property type="entry name" value="RIESKE"/>
</dbReference>
<dbReference type="InterPro" id="IPR036922">
    <property type="entry name" value="Rieske_2Fe-2S_sf"/>
</dbReference>
<evidence type="ECO:0000256" key="1">
    <source>
        <dbReference type="ARBA" id="ARBA00022714"/>
    </source>
</evidence>
<evidence type="ECO:0000256" key="5">
    <source>
        <dbReference type="ARBA" id="ARBA00023157"/>
    </source>
</evidence>
<evidence type="ECO:0000256" key="4">
    <source>
        <dbReference type="ARBA" id="ARBA00023014"/>
    </source>
</evidence>
<accession>A0A6L6XV68</accession>
<keyword evidence="4" id="KW-0411">Iron-sulfur</keyword>
<dbReference type="AlphaFoldDB" id="A0A6L6XV68"/>
<dbReference type="GO" id="GO:0004497">
    <property type="term" value="F:monooxygenase activity"/>
    <property type="evidence" value="ECO:0007669"/>
    <property type="project" value="UniProtKB-ARBA"/>
</dbReference>
<gene>
    <name evidence="8" type="ORF">GON03_18050</name>
</gene>
<dbReference type="GO" id="GO:0051537">
    <property type="term" value="F:2 iron, 2 sulfur cluster binding"/>
    <property type="evidence" value="ECO:0007669"/>
    <property type="project" value="UniProtKB-KW"/>
</dbReference>
<dbReference type="GO" id="GO:0016705">
    <property type="term" value="F:oxidoreductase activity, acting on paired donors, with incorporation or reduction of molecular oxygen"/>
    <property type="evidence" value="ECO:0007669"/>
    <property type="project" value="UniProtKB-ARBA"/>
</dbReference>
<dbReference type="PANTHER" id="PTHR13847">
    <property type="entry name" value="SARCOSINE DEHYDROGENASE-RELATED"/>
    <property type="match status" value="1"/>
</dbReference>
<dbReference type="GO" id="GO:0005737">
    <property type="term" value="C:cytoplasm"/>
    <property type="evidence" value="ECO:0007669"/>
    <property type="project" value="TreeGrafter"/>
</dbReference>
<dbReference type="Gene3D" id="3.30.9.10">
    <property type="entry name" value="D-Amino Acid Oxidase, subunit A, domain 2"/>
    <property type="match status" value="1"/>
</dbReference>
<dbReference type="Proteomes" id="UP000473525">
    <property type="component" value="Unassembled WGS sequence"/>
</dbReference>
<dbReference type="Gene3D" id="3.50.50.60">
    <property type="entry name" value="FAD/NAD(P)-binding domain"/>
    <property type="match status" value="1"/>
</dbReference>
<dbReference type="InterPro" id="IPR036188">
    <property type="entry name" value="FAD/NAD-bd_sf"/>
</dbReference>
<evidence type="ECO:0000256" key="2">
    <source>
        <dbReference type="ARBA" id="ARBA00022723"/>
    </source>
</evidence>
<dbReference type="Pfam" id="PF00355">
    <property type="entry name" value="Rieske"/>
    <property type="match status" value="1"/>
</dbReference>
<reference evidence="8 9" key="1">
    <citation type="submission" date="2019-12" db="EMBL/GenBank/DDBJ databases">
        <authorList>
            <person name="Huq M.A."/>
        </authorList>
    </citation>
    <scope>NUCLEOTIDE SEQUENCE [LARGE SCALE GENOMIC DNA]</scope>
    <source>
        <strain evidence="8 9">MAH-18</strain>
    </source>
</reference>
<dbReference type="GO" id="GO:0016020">
    <property type="term" value="C:membrane"/>
    <property type="evidence" value="ECO:0007669"/>
    <property type="project" value="InterPro"/>
</dbReference>
<dbReference type="PROSITE" id="PS51296">
    <property type="entry name" value="RIESKE"/>
    <property type="match status" value="1"/>
</dbReference>
<sequence>MALRSLWWDRSTTPTPQPPTDVTGEWDVVVVGGGLTGLTTAGLFARAGRSVLVVEARHVGAGTTGGSTAKASLLQGTHLSGVARKHSHQVLRQYAEANREGLAWLDRFCTQHGVECDARPAYTYATTAGGESSARTELDALEAAGIEGAHWVDRPPLPFETRGAVCLPDQRQVDPVALVAALAEDARAHGATIVEGARVQKVHGREPTLVVTEHGTASAGLVVVATNMPILDRGGFFARATPARSYSIAFRTETPAVDGMYLSANGPTRSLRDVVDPDGTSLLLVGGDGHRTGSATSETGHLEALRSWTHEHFPYAVETHAWSAQDYMSASALPYVGPVLPGVEHLQVAGGYSKWGLTNGVAAALAIAGRVLGDHQAWATAYDPWRAHELAGLPGAVKANAEVGVEMVGGWLRHLNPGHDEGAGEVSTVCTHLGGIVRWNDAEESWDCPLHGSRFSPDGSVLEGPATCGLRRRR</sequence>
<proteinExistence type="predicted"/>
<organism evidence="8 9">
    <name type="scientific">Nocardioides agri</name>
    <dbReference type="NCBI Taxonomy" id="2682843"/>
    <lineage>
        <taxon>Bacteria</taxon>
        <taxon>Bacillati</taxon>
        <taxon>Actinomycetota</taxon>
        <taxon>Actinomycetes</taxon>
        <taxon>Propionibacteriales</taxon>
        <taxon>Nocardioidaceae</taxon>
        <taxon>Nocardioides</taxon>
    </lineage>
</organism>
<dbReference type="RefSeq" id="WP_157344309.1">
    <property type="nucleotide sequence ID" value="NZ_WSEK01000004.1"/>
</dbReference>
<dbReference type="InterPro" id="IPR017941">
    <property type="entry name" value="Rieske_2Fe-2S"/>
</dbReference>
<evidence type="ECO:0000313" key="9">
    <source>
        <dbReference type="Proteomes" id="UP000473525"/>
    </source>
</evidence>
<dbReference type="Gene3D" id="2.102.10.10">
    <property type="entry name" value="Rieske [2Fe-2S] iron-sulphur domain"/>
    <property type="match status" value="1"/>
</dbReference>
<dbReference type="InterPro" id="IPR005805">
    <property type="entry name" value="Rieske_Fe-S_prot_C"/>
</dbReference>
<feature type="domain" description="Rieske" evidence="7">
    <location>
        <begin position="429"/>
        <end position="474"/>
    </location>
</feature>
<dbReference type="Pfam" id="PF01266">
    <property type="entry name" value="DAO"/>
    <property type="match status" value="1"/>
</dbReference>
<evidence type="ECO:0000256" key="3">
    <source>
        <dbReference type="ARBA" id="ARBA00023004"/>
    </source>
</evidence>
<dbReference type="SUPFAM" id="SSF51905">
    <property type="entry name" value="FAD/NAD(P)-binding domain"/>
    <property type="match status" value="1"/>
</dbReference>
<keyword evidence="2" id="KW-0479">Metal-binding</keyword>
<keyword evidence="1" id="KW-0001">2Fe-2S</keyword>
<name>A0A6L6XV68_9ACTN</name>
<keyword evidence="3" id="KW-0408">Iron</keyword>
<comment type="caution">
    <text evidence="8">The sequence shown here is derived from an EMBL/GenBank/DDBJ whole genome shotgun (WGS) entry which is preliminary data.</text>
</comment>
<protein>
    <submittedName>
        <fullName evidence="8">FAD-dependent oxidoreductase</fullName>
    </submittedName>
</protein>
<evidence type="ECO:0000259" key="7">
    <source>
        <dbReference type="PROSITE" id="PS51296"/>
    </source>
</evidence>
<dbReference type="EMBL" id="WSEK01000004">
    <property type="protein sequence ID" value="MVQ51090.1"/>
    <property type="molecule type" value="Genomic_DNA"/>
</dbReference>
<dbReference type="GO" id="GO:0046872">
    <property type="term" value="F:metal ion binding"/>
    <property type="evidence" value="ECO:0007669"/>
    <property type="project" value="UniProtKB-KW"/>
</dbReference>
<keyword evidence="5" id="KW-1015">Disulfide bond</keyword>